<comment type="caution">
    <text evidence="2">The sequence shown here is derived from an EMBL/GenBank/DDBJ whole genome shotgun (WGS) entry which is preliminary data.</text>
</comment>
<protein>
    <recommendedName>
        <fullName evidence="4">DUF4199 domain-containing protein</fullName>
    </recommendedName>
</protein>
<feature type="transmembrane region" description="Helical" evidence="1">
    <location>
        <begin position="74"/>
        <end position="95"/>
    </location>
</feature>
<evidence type="ECO:0000256" key="1">
    <source>
        <dbReference type="SAM" id="Phobius"/>
    </source>
</evidence>
<reference evidence="2" key="1">
    <citation type="submission" date="2022-07" db="EMBL/GenBank/DDBJ databases">
        <title>Taxonomy of Novel Oxalotrophic and Methylotrophic Bacteria.</title>
        <authorList>
            <person name="Sahin N."/>
            <person name="Tani A."/>
        </authorList>
    </citation>
    <scope>NUCLEOTIDE SEQUENCE</scope>
    <source>
        <strain evidence="2">Y10</strain>
    </source>
</reference>
<organism evidence="2 3">
    <name type="scientific">Neptunitalea lumnitzerae</name>
    <dbReference type="NCBI Taxonomy" id="2965509"/>
    <lineage>
        <taxon>Bacteria</taxon>
        <taxon>Pseudomonadati</taxon>
        <taxon>Bacteroidota</taxon>
        <taxon>Flavobacteriia</taxon>
        <taxon>Flavobacteriales</taxon>
        <taxon>Flavobacteriaceae</taxon>
        <taxon>Neptunitalea</taxon>
    </lineage>
</organism>
<feature type="transmembrane region" description="Helical" evidence="1">
    <location>
        <begin position="115"/>
        <end position="138"/>
    </location>
</feature>
<sequence>MNTGEKSNLKYGVLTAFSFIVYFMLLKTIGLSDHAWLRFFNAFLLGVGIYSSIRSAKKIGSGNVRYFNGVKDGLVTGIVATLVFVAFMTLYMYGIDTDFHKRILKQWFDEYTHGPILLLFLLLVEGISSSFILTLLVMQKEKTNWNSRFSKKTHQNA</sequence>
<feature type="transmembrane region" description="Helical" evidence="1">
    <location>
        <begin position="12"/>
        <end position="29"/>
    </location>
</feature>
<gene>
    <name evidence="2" type="ORF">Y10_07710</name>
</gene>
<feature type="transmembrane region" description="Helical" evidence="1">
    <location>
        <begin position="35"/>
        <end position="53"/>
    </location>
</feature>
<keyword evidence="1" id="KW-1133">Transmembrane helix</keyword>
<keyword evidence="1" id="KW-0472">Membrane</keyword>
<keyword evidence="3" id="KW-1185">Reference proteome</keyword>
<evidence type="ECO:0008006" key="4">
    <source>
        <dbReference type="Google" id="ProtNLM"/>
    </source>
</evidence>
<evidence type="ECO:0000313" key="2">
    <source>
        <dbReference type="EMBL" id="GLB48403.1"/>
    </source>
</evidence>
<evidence type="ECO:0000313" key="3">
    <source>
        <dbReference type="Proteomes" id="UP001143543"/>
    </source>
</evidence>
<dbReference type="InterPro" id="IPR025250">
    <property type="entry name" value="DUF4199"/>
</dbReference>
<keyword evidence="1" id="KW-0812">Transmembrane</keyword>
<accession>A0ABQ5MG72</accession>
<proteinExistence type="predicted"/>
<dbReference type="RefSeq" id="WP_281764047.1">
    <property type="nucleotide sequence ID" value="NZ_BRVO01000001.1"/>
</dbReference>
<dbReference type="Pfam" id="PF13858">
    <property type="entry name" value="DUF4199"/>
    <property type="match status" value="1"/>
</dbReference>
<dbReference type="EMBL" id="BRVO01000001">
    <property type="protein sequence ID" value="GLB48403.1"/>
    <property type="molecule type" value="Genomic_DNA"/>
</dbReference>
<name>A0ABQ5MG72_9FLAO</name>
<dbReference type="Proteomes" id="UP001143543">
    <property type="component" value="Unassembled WGS sequence"/>
</dbReference>